<organism evidence="10 12">
    <name type="scientific">Didymodactylos carnosus</name>
    <dbReference type="NCBI Taxonomy" id="1234261"/>
    <lineage>
        <taxon>Eukaryota</taxon>
        <taxon>Metazoa</taxon>
        <taxon>Spiralia</taxon>
        <taxon>Gnathifera</taxon>
        <taxon>Rotifera</taxon>
        <taxon>Eurotatoria</taxon>
        <taxon>Bdelloidea</taxon>
        <taxon>Philodinida</taxon>
        <taxon>Philodinidae</taxon>
        <taxon>Didymodactylos</taxon>
    </lineage>
</organism>
<dbReference type="AlphaFoldDB" id="A0A813P1T5"/>
<dbReference type="InterPro" id="IPR007512">
    <property type="entry name" value="Mic10"/>
</dbReference>
<name>A0A813P1T5_9BILA</name>
<keyword evidence="8" id="KW-0472">Membrane</keyword>
<protein>
    <recommendedName>
        <fullName evidence="9">MICOS complex subunit MIC10</fullName>
    </recommendedName>
</protein>
<dbReference type="GO" id="GO:0061617">
    <property type="term" value="C:MICOS complex"/>
    <property type="evidence" value="ECO:0007669"/>
    <property type="project" value="UniProtKB-UniRule"/>
</dbReference>
<dbReference type="Proteomes" id="UP000681722">
    <property type="component" value="Unassembled WGS sequence"/>
</dbReference>
<evidence type="ECO:0000256" key="8">
    <source>
        <dbReference type="ARBA" id="ARBA00023136"/>
    </source>
</evidence>
<dbReference type="PANTHER" id="PTHR21304">
    <property type="entry name" value="MICOS COMPLEX SUBUNIT MIC10"/>
    <property type="match status" value="1"/>
</dbReference>
<evidence type="ECO:0000256" key="3">
    <source>
        <dbReference type="ARBA" id="ARBA00006792"/>
    </source>
</evidence>
<evidence type="ECO:0000256" key="4">
    <source>
        <dbReference type="ARBA" id="ARBA00022692"/>
    </source>
</evidence>
<keyword evidence="5 9" id="KW-0999">Mitochondrion inner membrane</keyword>
<reference evidence="10" key="1">
    <citation type="submission" date="2021-02" db="EMBL/GenBank/DDBJ databases">
        <authorList>
            <person name="Nowell W R."/>
        </authorList>
    </citation>
    <scope>NUCLEOTIDE SEQUENCE</scope>
</reference>
<dbReference type="PANTHER" id="PTHR21304:SF0">
    <property type="entry name" value="MICOS COMPLEX SUBUNIT MIC10"/>
    <property type="match status" value="1"/>
</dbReference>
<comment type="caution">
    <text evidence="10">The sequence shown here is derived from an EMBL/GenBank/DDBJ whole genome shotgun (WGS) entry which is preliminary data.</text>
</comment>
<accession>A0A813P1T5</accession>
<dbReference type="EMBL" id="CAJNOQ010000052">
    <property type="protein sequence ID" value="CAF0747709.1"/>
    <property type="molecule type" value="Genomic_DNA"/>
</dbReference>
<comment type="subcellular location">
    <subcellularLocation>
        <location evidence="2 9">Mitochondrion inner membrane</location>
        <topology evidence="2 9">Single-pass membrane protein</topology>
    </subcellularLocation>
</comment>
<keyword evidence="4" id="KW-0812">Transmembrane</keyword>
<dbReference type="EMBL" id="CAJOBC010000052">
    <property type="protein sequence ID" value="CAF3526795.1"/>
    <property type="molecule type" value="Genomic_DNA"/>
</dbReference>
<evidence type="ECO:0000256" key="1">
    <source>
        <dbReference type="ARBA" id="ARBA00002689"/>
    </source>
</evidence>
<evidence type="ECO:0000256" key="6">
    <source>
        <dbReference type="ARBA" id="ARBA00022989"/>
    </source>
</evidence>
<comment type="subunit">
    <text evidence="9">Component of the mitochondrial contact site and cristae organizing system (MICOS) complex.</text>
</comment>
<gene>
    <name evidence="10" type="ORF">GPM918_LOCUS643</name>
    <name evidence="11" type="ORF">SRO942_LOCUS644</name>
</gene>
<dbReference type="OrthoDB" id="1916310at2759"/>
<dbReference type="Proteomes" id="UP000663829">
    <property type="component" value="Unassembled WGS sequence"/>
</dbReference>
<evidence type="ECO:0000256" key="5">
    <source>
        <dbReference type="ARBA" id="ARBA00022792"/>
    </source>
</evidence>
<keyword evidence="12" id="KW-1185">Reference proteome</keyword>
<keyword evidence="7 9" id="KW-0496">Mitochondrion</keyword>
<dbReference type="Pfam" id="PF04418">
    <property type="entry name" value="DUF543"/>
    <property type="match status" value="1"/>
</dbReference>
<evidence type="ECO:0000313" key="12">
    <source>
        <dbReference type="Proteomes" id="UP000663829"/>
    </source>
</evidence>
<evidence type="ECO:0000256" key="9">
    <source>
        <dbReference type="RuleBase" id="RU363011"/>
    </source>
</evidence>
<proteinExistence type="inferred from homology"/>
<sequence length="140" mass="15688">MTVNRLYTVEIRRGVYINENLLNINGKNPGDYGRRLLRVLYTQDQIKTCMLPSTVVSDMTSNTKTATPSVASEDVYGEKWDRCVTDTLVKAGRPWPVLLGTGIGIGMGYSNCQNDFRSPYLYGRTLNEKQTVKLPTKSST</sequence>
<keyword evidence="6" id="KW-1133">Transmembrane helix</keyword>
<evidence type="ECO:0000256" key="2">
    <source>
        <dbReference type="ARBA" id="ARBA00004434"/>
    </source>
</evidence>
<evidence type="ECO:0000313" key="10">
    <source>
        <dbReference type="EMBL" id="CAF0747709.1"/>
    </source>
</evidence>
<evidence type="ECO:0000313" key="11">
    <source>
        <dbReference type="EMBL" id="CAF3526795.1"/>
    </source>
</evidence>
<evidence type="ECO:0000256" key="7">
    <source>
        <dbReference type="ARBA" id="ARBA00023128"/>
    </source>
</evidence>
<comment type="function">
    <text evidence="1 9">Component of the MICOS complex, a large protein complex of the mitochondrial inner membrane that plays crucial roles in the maintenance of crista junctions, inner membrane architecture, and formation of contact sites to the outer membrane.</text>
</comment>
<comment type="similarity">
    <text evidence="3 9">Belongs to the MICOS complex subunit Mic10 family.</text>
</comment>